<evidence type="ECO:0000313" key="3">
    <source>
        <dbReference type="Proteomes" id="UP000299102"/>
    </source>
</evidence>
<evidence type="ECO:0000313" key="2">
    <source>
        <dbReference type="EMBL" id="GBP60552.1"/>
    </source>
</evidence>
<dbReference type="GO" id="GO:0003676">
    <property type="term" value="F:nucleic acid binding"/>
    <property type="evidence" value="ECO:0007669"/>
    <property type="project" value="InterPro"/>
</dbReference>
<dbReference type="InterPro" id="IPR001584">
    <property type="entry name" value="Integrase_cat-core"/>
</dbReference>
<dbReference type="GO" id="GO:0015074">
    <property type="term" value="P:DNA integration"/>
    <property type="evidence" value="ECO:0007669"/>
    <property type="project" value="InterPro"/>
</dbReference>
<keyword evidence="3" id="KW-1185">Reference proteome</keyword>
<sequence length="142" mass="16174">MLGMSKSEDKSTPLTKFHLPRARLTQIHIDLIGPLPPSHGYCYCLTVIDRFTRWPEIIPIVNITVETVVKALLSDWIARFGCPVDIATDRAAQFESSLFQYLTIIIGFEHRRSTAYHSVCDDLIEPCYRQLKAAIMRHADAN</sequence>
<feature type="domain" description="Integrase catalytic" evidence="1">
    <location>
        <begin position="16"/>
        <end position="142"/>
    </location>
</feature>
<dbReference type="InterPro" id="IPR012337">
    <property type="entry name" value="RNaseH-like_sf"/>
</dbReference>
<protein>
    <recommendedName>
        <fullName evidence="1">Integrase catalytic domain-containing protein</fullName>
    </recommendedName>
</protein>
<dbReference type="STRING" id="151549.A0A4C1XC82"/>
<dbReference type="SUPFAM" id="SSF53098">
    <property type="entry name" value="Ribonuclease H-like"/>
    <property type="match status" value="1"/>
</dbReference>
<dbReference type="Pfam" id="PF00665">
    <property type="entry name" value="rve"/>
    <property type="match status" value="1"/>
</dbReference>
<proteinExistence type="predicted"/>
<accession>A0A4C1XC82</accession>
<gene>
    <name evidence="2" type="ORF">EVAR_97807_1</name>
</gene>
<dbReference type="Proteomes" id="UP000299102">
    <property type="component" value="Unassembled WGS sequence"/>
</dbReference>
<evidence type="ECO:0000259" key="1">
    <source>
        <dbReference type="PROSITE" id="PS50994"/>
    </source>
</evidence>
<dbReference type="PANTHER" id="PTHR37984">
    <property type="entry name" value="PROTEIN CBG26694"/>
    <property type="match status" value="1"/>
</dbReference>
<comment type="caution">
    <text evidence="2">The sequence shown here is derived from an EMBL/GenBank/DDBJ whole genome shotgun (WGS) entry which is preliminary data.</text>
</comment>
<dbReference type="InterPro" id="IPR036397">
    <property type="entry name" value="RNaseH_sf"/>
</dbReference>
<dbReference type="PROSITE" id="PS50994">
    <property type="entry name" value="INTEGRASE"/>
    <property type="match status" value="1"/>
</dbReference>
<dbReference type="PANTHER" id="PTHR37984:SF15">
    <property type="entry name" value="INTEGRASE CATALYTIC DOMAIN-CONTAINING PROTEIN"/>
    <property type="match status" value="1"/>
</dbReference>
<dbReference type="EMBL" id="BGZK01000790">
    <property type="protein sequence ID" value="GBP60552.1"/>
    <property type="molecule type" value="Genomic_DNA"/>
</dbReference>
<dbReference type="AlphaFoldDB" id="A0A4C1XC82"/>
<organism evidence="2 3">
    <name type="scientific">Eumeta variegata</name>
    <name type="common">Bagworm moth</name>
    <name type="synonym">Eumeta japonica</name>
    <dbReference type="NCBI Taxonomy" id="151549"/>
    <lineage>
        <taxon>Eukaryota</taxon>
        <taxon>Metazoa</taxon>
        <taxon>Ecdysozoa</taxon>
        <taxon>Arthropoda</taxon>
        <taxon>Hexapoda</taxon>
        <taxon>Insecta</taxon>
        <taxon>Pterygota</taxon>
        <taxon>Neoptera</taxon>
        <taxon>Endopterygota</taxon>
        <taxon>Lepidoptera</taxon>
        <taxon>Glossata</taxon>
        <taxon>Ditrysia</taxon>
        <taxon>Tineoidea</taxon>
        <taxon>Psychidae</taxon>
        <taxon>Oiketicinae</taxon>
        <taxon>Eumeta</taxon>
    </lineage>
</organism>
<dbReference type="Gene3D" id="3.30.420.10">
    <property type="entry name" value="Ribonuclease H-like superfamily/Ribonuclease H"/>
    <property type="match status" value="1"/>
</dbReference>
<dbReference type="OrthoDB" id="775972at2759"/>
<name>A0A4C1XC82_EUMVA</name>
<reference evidence="2 3" key="1">
    <citation type="journal article" date="2019" name="Commun. Biol.">
        <title>The bagworm genome reveals a unique fibroin gene that provides high tensile strength.</title>
        <authorList>
            <person name="Kono N."/>
            <person name="Nakamura H."/>
            <person name="Ohtoshi R."/>
            <person name="Tomita M."/>
            <person name="Numata K."/>
            <person name="Arakawa K."/>
        </authorList>
    </citation>
    <scope>NUCLEOTIDE SEQUENCE [LARGE SCALE GENOMIC DNA]</scope>
</reference>
<dbReference type="InterPro" id="IPR050951">
    <property type="entry name" value="Retrovirus_Pol_polyprotein"/>
</dbReference>